<feature type="transmembrane region" description="Helical" evidence="7">
    <location>
        <begin position="74"/>
        <end position="91"/>
    </location>
</feature>
<proteinExistence type="inferred from homology"/>
<name>A0A6L2R5X8_9BACT</name>
<dbReference type="EMBL" id="BLLL01000007">
    <property type="protein sequence ID" value="GFH62939.1"/>
    <property type="molecule type" value="Genomic_DNA"/>
</dbReference>
<dbReference type="InterPro" id="IPR002771">
    <property type="entry name" value="Multi_antbiot-R_MarC"/>
</dbReference>
<feature type="transmembrane region" description="Helical" evidence="7">
    <location>
        <begin position="179"/>
        <end position="198"/>
    </location>
</feature>
<evidence type="ECO:0000313" key="8">
    <source>
        <dbReference type="EMBL" id="GFH62939.1"/>
    </source>
</evidence>
<dbReference type="AlphaFoldDB" id="A0A6L2R5X8"/>
<comment type="subcellular location">
    <subcellularLocation>
        <location evidence="1 7">Cell membrane</location>
        <topology evidence="1 7">Multi-pass membrane protein</topology>
    </subcellularLocation>
</comment>
<keyword evidence="6 7" id="KW-0472">Membrane</keyword>
<evidence type="ECO:0000256" key="2">
    <source>
        <dbReference type="ARBA" id="ARBA00009784"/>
    </source>
</evidence>
<evidence type="ECO:0000256" key="4">
    <source>
        <dbReference type="ARBA" id="ARBA00022692"/>
    </source>
</evidence>
<evidence type="ECO:0000313" key="9">
    <source>
        <dbReference type="Proteomes" id="UP000505077"/>
    </source>
</evidence>
<feature type="transmembrane region" description="Helical" evidence="7">
    <location>
        <begin position="12"/>
        <end position="34"/>
    </location>
</feature>
<evidence type="ECO:0000256" key="6">
    <source>
        <dbReference type="ARBA" id="ARBA00023136"/>
    </source>
</evidence>
<dbReference type="PANTHER" id="PTHR33508:SF1">
    <property type="entry name" value="UPF0056 MEMBRANE PROTEIN YHCE"/>
    <property type="match status" value="1"/>
</dbReference>
<evidence type="ECO:0000256" key="5">
    <source>
        <dbReference type="ARBA" id="ARBA00022989"/>
    </source>
</evidence>
<evidence type="ECO:0000256" key="3">
    <source>
        <dbReference type="ARBA" id="ARBA00022475"/>
    </source>
</evidence>
<keyword evidence="4 7" id="KW-0812">Transmembrane</keyword>
<feature type="transmembrane region" description="Helical" evidence="7">
    <location>
        <begin position="138"/>
        <end position="158"/>
    </location>
</feature>
<comment type="similarity">
    <text evidence="2 7">Belongs to the UPF0056 (MarC) family.</text>
</comment>
<sequence length="199" mass="21153">MDYLHILFSEGVKLFALMTPPAVLSAFLSASKSYTPARKKATARKTAAAVFIIGAVLYFFGTAIFSIFDFTLDAFRIGAGSLLFLTAIHLMNESASQPIFTPEEDISVVPLAIPLCMGPASIGTVMVMGASAKDTEQMLIGALALFAASLGIYTMLYFSNAIKRMLGHTGIAILSKLTGLLLAAIAAQVIFTGIRSFLQ</sequence>
<dbReference type="NCBIfam" id="TIGR00427">
    <property type="entry name" value="NAAT family transporter"/>
    <property type="match status" value="1"/>
</dbReference>
<feature type="transmembrane region" description="Helical" evidence="7">
    <location>
        <begin position="111"/>
        <end position="132"/>
    </location>
</feature>
<keyword evidence="5 7" id="KW-1133">Transmembrane helix</keyword>
<dbReference type="Proteomes" id="UP000505077">
    <property type="component" value="Unassembled WGS sequence"/>
</dbReference>
<protein>
    <recommendedName>
        <fullName evidence="7">UPF0056 membrane protein</fullName>
    </recommendedName>
</protein>
<dbReference type="PANTHER" id="PTHR33508">
    <property type="entry name" value="UPF0056 MEMBRANE PROTEIN YHCE"/>
    <property type="match status" value="1"/>
</dbReference>
<gene>
    <name evidence="8" type="ORF">ZNDK_0710</name>
</gene>
<evidence type="ECO:0000256" key="1">
    <source>
        <dbReference type="ARBA" id="ARBA00004651"/>
    </source>
</evidence>
<organism evidence="8 9">
    <name type="scientific">Candidatus Desulfovibrio kirbyi</name>
    <dbReference type="NCBI Taxonomy" id="2696086"/>
    <lineage>
        <taxon>Bacteria</taxon>
        <taxon>Pseudomonadati</taxon>
        <taxon>Thermodesulfobacteriota</taxon>
        <taxon>Desulfovibrionia</taxon>
        <taxon>Desulfovibrionales</taxon>
        <taxon>Desulfovibrionaceae</taxon>
        <taxon>Desulfovibrio</taxon>
    </lineage>
</organism>
<evidence type="ECO:0000256" key="7">
    <source>
        <dbReference type="RuleBase" id="RU362048"/>
    </source>
</evidence>
<comment type="caution">
    <text evidence="8">The sequence shown here is derived from an EMBL/GenBank/DDBJ whole genome shotgun (WGS) entry which is preliminary data.</text>
</comment>
<dbReference type="Pfam" id="PF01914">
    <property type="entry name" value="MarC"/>
    <property type="match status" value="1"/>
</dbReference>
<keyword evidence="3" id="KW-1003">Cell membrane</keyword>
<feature type="transmembrane region" description="Helical" evidence="7">
    <location>
        <begin position="46"/>
        <end position="68"/>
    </location>
</feature>
<reference evidence="8 9" key="1">
    <citation type="journal article" date="2020" name="ISME J.">
        <title>Parallel Reductive Genome Evolution in Desulfovibrio Ectosymbionts Independently Acquired by Trichonympha Protists in the Termite Gut.</title>
        <authorList>
            <person name="Takeuchi M."/>
            <person name="Kuwahara H."/>
            <person name="Murakami T."/>
            <person name="Takahashi K."/>
            <person name="Kajitani R."/>
            <person name="Toyoda A."/>
            <person name="Itoh T."/>
            <person name="Ohkuma M."/>
            <person name="Hongoh Y."/>
        </authorList>
    </citation>
    <scope>NUCLEOTIDE SEQUENCE [LARGE SCALE GENOMIC DNA]</scope>
    <source>
        <strain evidence="8">ZnDsv-02</strain>
    </source>
</reference>
<dbReference type="GO" id="GO:0005886">
    <property type="term" value="C:plasma membrane"/>
    <property type="evidence" value="ECO:0007669"/>
    <property type="project" value="UniProtKB-SubCell"/>
</dbReference>
<accession>A0A6L2R5X8</accession>